<dbReference type="CDD" id="cd05911">
    <property type="entry name" value="Firefly_Luc_like"/>
    <property type="match status" value="1"/>
</dbReference>
<proteinExistence type="inferred from homology"/>
<keyword evidence="6" id="KW-1185">Reference proteome</keyword>
<comment type="similarity">
    <text evidence="1">Belongs to the ATP-dependent AMP-binding enzyme family.</text>
</comment>
<evidence type="ECO:0000313" key="6">
    <source>
        <dbReference type="Proteomes" id="UP000235672"/>
    </source>
</evidence>
<dbReference type="Pfam" id="PF13193">
    <property type="entry name" value="AMP-binding_C"/>
    <property type="match status" value="1"/>
</dbReference>
<dbReference type="PANTHER" id="PTHR24096:SF149">
    <property type="entry name" value="AMP-BINDING DOMAIN-CONTAINING PROTEIN-RELATED"/>
    <property type="match status" value="1"/>
</dbReference>
<feature type="domain" description="AMP-dependent synthetase/ligase" evidence="3">
    <location>
        <begin position="20"/>
        <end position="390"/>
    </location>
</feature>
<dbReference type="InterPro" id="IPR000873">
    <property type="entry name" value="AMP-dep_synth/lig_dom"/>
</dbReference>
<evidence type="ECO:0000259" key="4">
    <source>
        <dbReference type="Pfam" id="PF13193"/>
    </source>
</evidence>
<evidence type="ECO:0000259" key="3">
    <source>
        <dbReference type="Pfam" id="PF00501"/>
    </source>
</evidence>
<organism evidence="5 6">
    <name type="scientific">Hyaloscypha hepaticicola</name>
    <dbReference type="NCBI Taxonomy" id="2082293"/>
    <lineage>
        <taxon>Eukaryota</taxon>
        <taxon>Fungi</taxon>
        <taxon>Dikarya</taxon>
        <taxon>Ascomycota</taxon>
        <taxon>Pezizomycotina</taxon>
        <taxon>Leotiomycetes</taxon>
        <taxon>Helotiales</taxon>
        <taxon>Hyaloscyphaceae</taxon>
        <taxon>Hyaloscypha</taxon>
    </lineage>
</organism>
<evidence type="ECO:0000256" key="2">
    <source>
        <dbReference type="ARBA" id="ARBA00022598"/>
    </source>
</evidence>
<sequence length="541" mass="60754">MAYRAPEIEIPKVDIWSAIFDRASKPFPDSQIIYQNPDTGRHYTFSYLRETTISFGRGLRRKWAWKKNDVLALFAQNCIDTPAITWGVHWAGGIVSPANPAYTVRELVHHLKDSGARALFTQKNLLPVAMKAAEEAGIKKECVILIGDEEERGLGYWRELLVGSEEEGKEGKEVINAEKDLAFLVYSSGTTGLPKGVMLSHYNVVSDMYMVHSSESTFLHWKDDSLLSVLPYYHIYGLQCLVHFPAFFGLKSIVMTSFDLNKFCQIIQDHKITYTYVAPPVVLHLAKSPVVEKYDLRSLRMITSGAAPLSKELIFKVHERLGTEVKQAYGLSETSPVTHMQKKWNLGLGSNGPPLPNLVVKFMSPEGVEVPLGKEGELWIKGPSTFLGYHNNEAATKSSMTPDGFFKTGDIGYEDKDGNMWITDRVKELIKYKGFQVAPAELEGVLAGCELVDDVAVIGVQDEEMHTEVPMACVVPKQGVERDQEAKRRIVEWVHERVAGHKRLRGGVEWVEEVPKSASGKILRRVLKEKFKGYKLVKAKL</sequence>
<dbReference type="SUPFAM" id="SSF56801">
    <property type="entry name" value="Acetyl-CoA synthetase-like"/>
    <property type="match status" value="1"/>
</dbReference>
<dbReference type="STRING" id="1745343.A0A2J6QHY3"/>
<dbReference type="Proteomes" id="UP000235672">
    <property type="component" value="Unassembled WGS sequence"/>
</dbReference>
<dbReference type="AlphaFoldDB" id="A0A2J6QHY3"/>
<dbReference type="PROSITE" id="PS00455">
    <property type="entry name" value="AMP_BINDING"/>
    <property type="match status" value="1"/>
</dbReference>
<dbReference type="Gene3D" id="3.30.300.30">
    <property type="match status" value="1"/>
</dbReference>
<protein>
    <submittedName>
        <fullName evidence="5">Acetyl-CoA synthetase-like protein</fullName>
    </submittedName>
</protein>
<reference evidence="5 6" key="1">
    <citation type="submission" date="2016-05" db="EMBL/GenBank/DDBJ databases">
        <title>A degradative enzymes factory behind the ericoid mycorrhizal symbiosis.</title>
        <authorList>
            <consortium name="DOE Joint Genome Institute"/>
            <person name="Martino E."/>
            <person name="Morin E."/>
            <person name="Grelet G."/>
            <person name="Kuo A."/>
            <person name="Kohler A."/>
            <person name="Daghino S."/>
            <person name="Barry K."/>
            <person name="Choi C."/>
            <person name="Cichocki N."/>
            <person name="Clum A."/>
            <person name="Copeland A."/>
            <person name="Hainaut M."/>
            <person name="Haridas S."/>
            <person name="Labutti K."/>
            <person name="Lindquist E."/>
            <person name="Lipzen A."/>
            <person name="Khouja H.-R."/>
            <person name="Murat C."/>
            <person name="Ohm R."/>
            <person name="Olson A."/>
            <person name="Spatafora J."/>
            <person name="Veneault-Fourrey C."/>
            <person name="Henrissat B."/>
            <person name="Grigoriev I."/>
            <person name="Martin F."/>
            <person name="Perotto S."/>
        </authorList>
    </citation>
    <scope>NUCLEOTIDE SEQUENCE [LARGE SCALE GENOMIC DNA]</scope>
    <source>
        <strain evidence="5 6">UAMH 7357</strain>
    </source>
</reference>
<dbReference type="OrthoDB" id="6509636at2759"/>
<gene>
    <name evidence="5" type="ORF">NA56DRAFT_592854</name>
</gene>
<evidence type="ECO:0000256" key="1">
    <source>
        <dbReference type="ARBA" id="ARBA00006432"/>
    </source>
</evidence>
<dbReference type="EMBL" id="KZ613469">
    <property type="protein sequence ID" value="PMD25871.1"/>
    <property type="molecule type" value="Genomic_DNA"/>
</dbReference>
<evidence type="ECO:0000313" key="5">
    <source>
        <dbReference type="EMBL" id="PMD25871.1"/>
    </source>
</evidence>
<dbReference type="GO" id="GO:0016405">
    <property type="term" value="F:CoA-ligase activity"/>
    <property type="evidence" value="ECO:0007669"/>
    <property type="project" value="TreeGrafter"/>
</dbReference>
<feature type="domain" description="AMP-binding enzyme C-terminal" evidence="4">
    <location>
        <begin position="441"/>
        <end position="521"/>
    </location>
</feature>
<dbReference type="PANTHER" id="PTHR24096">
    <property type="entry name" value="LONG-CHAIN-FATTY-ACID--COA LIGASE"/>
    <property type="match status" value="1"/>
</dbReference>
<dbReference type="Pfam" id="PF00501">
    <property type="entry name" value="AMP-binding"/>
    <property type="match status" value="1"/>
</dbReference>
<keyword evidence="2" id="KW-0436">Ligase</keyword>
<dbReference type="InterPro" id="IPR042099">
    <property type="entry name" value="ANL_N_sf"/>
</dbReference>
<name>A0A2J6QHY3_9HELO</name>
<accession>A0A2J6QHY3</accession>
<dbReference type="InterPro" id="IPR025110">
    <property type="entry name" value="AMP-bd_C"/>
</dbReference>
<dbReference type="InterPro" id="IPR045851">
    <property type="entry name" value="AMP-bd_C_sf"/>
</dbReference>
<dbReference type="InterPro" id="IPR020845">
    <property type="entry name" value="AMP-binding_CS"/>
</dbReference>
<dbReference type="Gene3D" id="3.40.50.12780">
    <property type="entry name" value="N-terminal domain of ligase-like"/>
    <property type="match status" value="1"/>
</dbReference>